<dbReference type="InterPro" id="IPR041118">
    <property type="entry name" value="Rx_N"/>
</dbReference>
<keyword evidence="1" id="KW-0677">Repeat</keyword>
<dbReference type="Gene3D" id="1.20.5.4130">
    <property type="match status" value="1"/>
</dbReference>
<dbReference type="AlphaFoldDB" id="A0A7J7L8A0"/>
<dbReference type="Proteomes" id="UP000541444">
    <property type="component" value="Unassembled WGS sequence"/>
</dbReference>
<comment type="caution">
    <text evidence="5">The sequence shown here is derived from an EMBL/GenBank/DDBJ whole genome shotgun (WGS) entry which is preliminary data.</text>
</comment>
<dbReference type="Pfam" id="PF18052">
    <property type="entry name" value="Rx_N"/>
    <property type="match status" value="1"/>
</dbReference>
<evidence type="ECO:0000313" key="6">
    <source>
        <dbReference type="Proteomes" id="UP000541444"/>
    </source>
</evidence>
<protein>
    <recommendedName>
        <fullName evidence="4">Disease resistance N-terminal domain-containing protein</fullName>
    </recommendedName>
</protein>
<dbReference type="GO" id="GO:0043531">
    <property type="term" value="F:ADP binding"/>
    <property type="evidence" value="ECO:0007669"/>
    <property type="project" value="InterPro"/>
</dbReference>
<dbReference type="Gene3D" id="1.10.8.430">
    <property type="entry name" value="Helical domain of apoptotic protease-activating factors"/>
    <property type="match status" value="1"/>
</dbReference>
<feature type="domain" description="Disease resistance N-terminal" evidence="4">
    <location>
        <begin position="8"/>
        <end position="86"/>
    </location>
</feature>
<dbReference type="InterPro" id="IPR027417">
    <property type="entry name" value="P-loop_NTPase"/>
</dbReference>
<keyword evidence="2" id="KW-0547">Nucleotide-binding</keyword>
<proteinExistence type="predicted"/>
<evidence type="ECO:0000256" key="3">
    <source>
        <dbReference type="ARBA" id="ARBA00022821"/>
    </source>
</evidence>
<reference evidence="5 6" key="1">
    <citation type="journal article" date="2020" name="IScience">
        <title>Genome Sequencing of the Endangered Kingdonia uniflora (Circaeasteraceae, Ranunculales) Reveals Potential Mechanisms of Evolutionary Specialization.</title>
        <authorList>
            <person name="Sun Y."/>
            <person name="Deng T."/>
            <person name="Zhang A."/>
            <person name="Moore M.J."/>
            <person name="Landis J.B."/>
            <person name="Lin N."/>
            <person name="Zhang H."/>
            <person name="Zhang X."/>
            <person name="Huang J."/>
            <person name="Zhang X."/>
            <person name="Sun H."/>
            <person name="Wang H."/>
        </authorList>
    </citation>
    <scope>NUCLEOTIDE SEQUENCE [LARGE SCALE GENOMIC DNA]</scope>
    <source>
        <strain evidence="5">TB1705</strain>
        <tissue evidence="5">Leaf</tissue>
    </source>
</reference>
<dbReference type="PANTHER" id="PTHR19338:SF73">
    <property type="entry name" value="DISEASE RESISTANCE PROTEIN RGA2-LIKE"/>
    <property type="match status" value="1"/>
</dbReference>
<evidence type="ECO:0000259" key="4">
    <source>
        <dbReference type="Pfam" id="PF18052"/>
    </source>
</evidence>
<organism evidence="5 6">
    <name type="scientific">Kingdonia uniflora</name>
    <dbReference type="NCBI Taxonomy" id="39325"/>
    <lineage>
        <taxon>Eukaryota</taxon>
        <taxon>Viridiplantae</taxon>
        <taxon>Streptophyta</taxon>
        <taxon>Embryophyta</taxon>
        <taxon>Tracheophyta</taxon>
        <taxon>Spermatophyta</taxon>
        <taxon>Magnoliopsida</taxon>
        <taxon>Ranunculales</taxon>
        <taxon>Circaeasteraceae</taxon>
        <taxon>Kingdonia</taxon>
    </lineage>
</organism>
<gene>
    <name evidence="5" type="ORF">GIB67_018606</name>
</gene>
<dbReference type="EMBL" id="JACGCM010002538">
    <property type="protein sequence ID" value="KAF6138875.1"/>
    <property type="molecule type" value="Genomic_DNA"/>
</dbReference>
<dbReference type="SUPFAM" id="SSF52540">
    <property type="entry name" value="P-loop containing nucleoside triphosphate hydrolases"/>
    <property type="match status" value="1"/>
</dbReference>
<accession>A0A7J7L8A0</accession>
<dbReference type="InterPro" id="IPR038005">
    <property type="entry name" value="RX-like_CC"/>
</dbReference>
<name>A0A7J7L8A0_9MAGN</name>
<evidence type="ECO:0000313" key="5">
    <source>
        <dbReference type="EMBL" id="KAF6138875.1"/>
    </source>
</evidence>
<keyword evidence="3" id="KW-0611">Plant defense</keyword>
<dbReference type="InterPro" id="IPR042197">
    <property type="entry name" value="Apaf_helical"/>
</dbReference>
<sequence length="312" mass="35648">MAEATTIRSALTMITSEVTFLWGVRDEVEWIKAELTRMQDFLKDADEKRKRNLNVRTWLMDITDVAYDAEDLMEAITLKDLKKSQKGLIKRYFCIFNNLIYLHKVVTNITQIKVRIKSVTERKVSYNIENILDQESSFTSVNLWKQRRSSVHIGEMAIVGLEEDLKKLKGILIGEDPELRVISIMGMGGIAFNIEEIMGEIEKQVNISSGRKAKMAMEGSVNERAFTKDGCPPYLEEFARNILKKCEELPLVIVVLGGLLSTKDLIVNAWSRVLDSLNWHLDQDGTCRAILAELLRHTLLLEILFSLSWALP</sequence>
<dbReference type="PANTHER" id="PTHR19338">
    <property type="entry name" value="TRANSLOCASE OF INNER MITOCHONDRIAL MEMBRANE 13 HOMOLOG"/>
    <property type="match status" value="1"/>
</dbReference>
<keyword evidence="6" id="KW-1185">Reference proteome</keyword>
<dbReference type="CDD" id="cd14798">
    <property type="entry name" value="RX-CC_like"/>
    <property type="match status" value="1"/>
</dbReference>
<evidence type="ECO:0000256" key="1">
    <source>
        <dbReference type="ARBA" id="ARBA00022737"/>
    </source>
</evidence>
<dbReference type="GO" id="GO:0006952">
    <property type="term" value="P:defense response"/>
    <property type="evidence" value="ECO:0007669"/>
    <property type="project" value="UniProtKB-KW"/>
</dbReference>
<dbReference type="OrthoDB" id="3027644at2759"/>
<evidence type="ECO:0000256" key="2">
    <source>
        <dbReference type="ARBA" id="ARBA00022741"/>
    </source>
</evidence>